<protein>
    <submittedName>
        <fullName evidence="6">IclR family transcriptional regulator</fullName>
    </submittedName>
</protein>
<dbReference type="PANTHER" id="PTHR30136">
    <property type="entry name" value="HELIX-TURN-HELIX TRANSCRIPTIONAL REGULATOR, ICLR FAMILY"/>
    <property type="match status" value="1"/>
</dbReference>
<dbReference type="InterPro" id="IPR014757">
    <property type="entry name" value="Tscrpt_reg_IclR_C"/>
</dbReference>
<dbReference type="Proteomes" id="UP001579974">
    <property type="component" value="Unassembled WGS sequence"/>
</dbReference>
<feature type="domain" description="IclR-ED" evidence="5">
    <location>
        <begin position="66"/>
        <end position="255"/>
    </location>
</feature>
<keyword evidence="3" id="KW-0804">Transcription</keyword>
<evidence type="ECO:0000256" key="1">
    <source>
        <dbReference type="ARBA" id="ARBA00023015"/>
    </source>
</evidence>
<dbReference type="Pfam" id="PF01614">
    <property type="entry name" value="IclR_C"/>
    <property type="match status" value="1"/>
</dbReference>
<keyword evidence="2" id="KW-0238">DNA-binding</keyword>
<dbReference type="InterPro" id="IPR011991">
    <property type="entry name" value="ArsR-like_HTH"/>
</dbReference>
<evidence type="ECO:0000259" key="4">
    <source>
        <dbReference type="PROSITE" id="PS51077"/>
    </source>
</evidence>
<dbReference type="Gene3D" id="1.10.10.10">
    <property type="entry name" value="Winged helix-like DNA-binding domain superfamily/Winged helix DNA-binding domain"/>
    <property type="match status" value="1"/>
</dbReference>
<dbReference type="PROSITE" id="PS51077">
    <property type="entry name" value="HTH_ICLR"/>
    <property type="match status" value="1"/>
</dbReference>
<evidence type="ECO:0000313" key="6">
    <source>
        <dbReference type="EMBL" id="MFB5190028.1"/>
    </source>
</evidence>
<dbReference type="SMART" id="SM00346">
    <property type="entry name" value="HTH_ICLR"/>
    <property type="match status" value="1"/>
</dbReference>
<dbReference type="Pfam" id="PF09339">
    <property type="entry name" value="HTH_IclR"/>
    <property type="match status" value="1"/>
</dbReference>
<dbReference type="SUPFAM" id="SSF46785">
    <property type="entry name" value="Winged helix' DNA-binding domain"/>
    <property type="match status" value="1"/>
</dbReference>
<proteinExistence type="predicted"/>
<dbReference type="InterPro" id="IPR005471">
    <property type="entry name" value="Tscrpt_reg_IclR_N"/>
</dbReference>
<keyword evidence="7" id="KW-1185">Reference proteome</keyword>
<dbReference type="RefSeq" id="WP_275476182.1">
    <property type="nucleotide sequence ID" value="NZ_CP162940.1"/>
</dbReference>
<dbReference type="InterPro" id="IPR050707">
    <property type="entry name" value="HTH_MetabolicPath_Reg"/>
</dbReference>
<dbReference type="PROSITE" id="PS51078">
    <property type="entry name" value="ICLR_ED"/>
    <property type="match status" value="1"/>
</dbReference>
<dbReference type="SUPFAM" id="SSF55781">
    <property type="entry name" value="GAF domain-like"/>
    <property type="match status" value="1"/>
</dbReference>
<dbReference type="CDD" id="cd00090">
    <property type="entry name" value="HTH_ARSR"/>
    <property type="match status" value="1"/>
</dbReference>
<evidence type="ECO:0000256" key="3">
    <source>
        <dbReference type="ARBA" id="ARBA00023163"/>
    </source>
</evidence>
<dbReference type="InterPro" id="IPR036388">
    <property type="entry name" value="WH-like_DNA-bd_sf"/>
</dbReference>
<name>A0ABV5ACT0_9BACL</name>
<feature type="domain" description="HTH iclR-type" evidence="4">
    <location>
        <begin position="10"/>
        <end position="72"/>
    </location>
</feature>
<evidence type="ECO:0000313" key="7">
    <source>
        <dbReference type="Proteomes" id="UP001579974"/>
    </source>
</evidence>
<keyword evidence="1" id="KW-0805">Transcription regulation</keyword>
<evidence type="ECO:0000259" key="5">
    <source>
        <dbReference type="PROSITE" id="PS51078"/>
    </source>
</evidence>
<comment type="caution">
    <text evidence="6">The sequence shown here is derived from an EMBL/GenBank/DDBJ whole genome shotgun (WGS) entry which is preliminary data.</text>
</comment>
<dbReference type="PANTHER" id="PTHR30136:SF35">
    <property type="entry name" value="HTH-TYPE TRANSCRIPTIONAL REGULATOR RV1719"/>
    <property type="match status" value="1"/>
</dbReference>
<accession>A0ABV5ACT0</accession>
<dbReference type="InterPro" id="IPR029016">
    <property type="entry name" value="GAF-like_dom_sf"/>
</dbReference>
<evidence type="ECO:0000256" key="2">
    <source>
        <dbReference type="ARBA" id="ARBA00023125"/>
    </source>
</evidence>
<sequence length="255" mass="28068">MSSDRDDFSLTSVRNALRILKCFSISEPEHRVTELSRRLGLSKSTVSRLMSTLAKEGFIVQDEVSRVYRLGLPVLSLSTTLKVTNEVLQEAGPVLKSLVNRVGETAQLVVLDQLDVFYFDVVECNYPIRHVSRVGTRGPSYCTSSGKVLLAAQDADVINQVIGEGLAPLTKNTITNPNAFRAELKKIREQGYAISAEERYQGVMAAAAPVYDRNGNIVAAVNIVGPSHRMVPRNLSYFAHHAMRAASEIGRNLHL</sequence>
<reference evidence="6 7" key="1">
    <citation type="journal article" date="2024" name="Int. J. Mol. Sci.">
        <title>Exploration of Alicyclobacillus spp. Genome in Search of Antibiotic Resistance.</title>
        <authorList>
            <person name="Bucka-Kolendo J."/>
            <person name="Kiousi D.E."/>
            <person name="Dekowska A."/>
            <person name="Mikolajczuk-Szczyrba A."/>
            <person name="Karadedos D.M."/>
            <person name="Michael P."/>
            <person name="Galanis A."/>
            <person name="Sokolowska B."/>
        </authorList>
    </citation>
    <scope>NUCLEOTIDE SEQUENCE [LARGE SCALE GENOMIC DNA]</scope>
    <source>
        <strain evidence="6 7">KKP 3000</strain>
    </source>
</reference>
<organism evidence="6 7">
    <name type="scientific">Alicyclobacillus fastidiosus</name>
    <dbReference type="NCBI Taxonomy" id="392011"/>
    <lineage>
        <taxon>Bacteria</taxon>
        <taxon>Bacillati</taxon>
        <taxon>Bacillota</taxon>
        <taxon>Bacilli</taxon>
        <taxon>Bacillales</taxon>
        <taxon>Alicyclobacillaceae</taxon>
        <taxon>Alicyclobacillus</taxon>
    </lineage>
</organism>
<gene>
    <name evidence="6" type="ORF">KKP3000_003421</name>
</gene>
<dbReference type="EMBL" id="JBDXSU010000004">
    <property type="protein sequence ID" value="MFB5190028.1"/>
    <property type="molecule type" value="Genomic_DNA"/>
</dbReference>
<dbReference type="Gene3D" id="3.30.450.40">
    <property type="match status" value="1"/>
</dbReference>
<dbReference type="InterPro" id="IPR036390">
    <property type="entry name" value="WH_DNA-bd_sf"/>
</dbReference>